<dbReference type="PANTHER" id="PTHR31284:SF10">
    <property type="entry name" value="ACID PHOSPHATASE-LIKE PROTEIN"/>
    <property type="match status" value="1"/>
</dbReference>
<dbReference type="Gene3D" id="3.40.50.1000">
    <property type="entry name" value="HAD superfamily/HAD-like"/>
    <property type="match status" value="1"/>
</dbReference>
<dbReference type="PANTHER" id="PTHR31284">
    <property type="entry name" value="ACID PHOSPHATASE-LIKE PROTEIN"/>
    <property type="match status" value="1"/>
</dbReference>
<organism evidence="4 5">
    <name type="scientific">Actinopolymorpha cephalotaxi</name>
    <dbReference type="NCBI Taxonomy" id="504797"/>
    <lineage>
        <taxon>Bacteria</taxon>
        <taxon>Bacillati</taxon>
        <taxon>Actinomycetota</taxon>
        <taxon>Actinomycetes</taxon>
        <taxon>Propionibacteriales</taxon>
        <taxon>Actinopolymorphaceae</taxon>
        <taxon>Actinopolymorpha</taxon>
    </lineage>
</organism>
<evidence type="ECO:0000313" key="3">
    <source>
        <dbReference type="EMBL" id="NYH84235.1"/>
    </source>
</evidence>
<dbReference type="SUPFAM" id="SSF56784">
    <property type="entry name" value="HAD-like"/>
    <property type="match status" value="1"/>
</dbReference>
<dbReference type="Proteomes" id="UP000533017">
    <property type="component" value="Unassembled WGS sequence"/>
</dbReference>
<evidence type="ECO:0000256" key="2">
    <source>
        <dbReference type="SAM" id="SignalP"/>
    </source>
</evidence>
<feature type="chain" id="PRO_5011487192" evidence="2">
    <location>
        <begin position="37"/>
        <end position="283"/>
    </location>
</feature>
<reference evidence="3 6" key="2">
    <citation type="submission" date="2020-07" db="EMBL/GenBank/DDBJ databases">
        <title>Sequencing the genomes of 1000 actinobacteria strains.</title>
        <authorList>
            <person name="Klenk H.-P."/>
        </authorList>
    </citation>
    <scope>NUCLEOTIDE SEQUENCE [LARGE SCALE GENOMIC DNA]</scope>
    <source>
        <strain evidence="3 6">DSM 45117</strain>
    </source>
</reference>
<evidence type="ECO:0000256" key="1">
    <source>
        <dbReference type="ARBA" id="ARBA00022729"/>
    </source>
</evidence>
<reference evidence="4 5" key="1">
    <citation type="submission" date="2016-10" db="EMBL/GenBank/DDBJ databases">
        <authorList>
            <person name="de Groot N.N."/>
        </authorList>
    </citation>
    <scope>NUCLEOTIDE SEQUENCE [LARGE SCALE GENOMIC DNA]</scope>
    <source>
        <strain evidence="4 5">CPCC 202808</strain>
    </source>
</reference>
<protein>
    <submittedName>
        <fullName evidence="4">HAD superfamily, subfamily IIIB (Acid phosphatase)</fullName>
    </submittedName>
</protein>
<feature type="signal peptide" evidence="2">
    <location>
        <begin position="1"/>
        <end position="36"/>
    </location>
</feature>
<dbReference type="EMBL" id="FOOI01000017">
    <property type="protein sequence ID" value="SFH42714.1"/>
    <property type="molecule type" value="Genomic_DNA"/>
</dbReference>
<dbReference type="Pfam" id="PF03767">
    <property type="entry name" value="Acid_phosphat_B"/>
    <property type="match status" value="1"/>
</dbReference>
<dbReference type="InterPro" id="IPR036412">
    <property type="entry name" value="HAD-like_sf"/>
</dbReference>
<sequence>MFGKFGKSWRHPSRRFAVTAAVLAVLSLAGGGVAVAASTEPAIKTFTPRSERQITNIDVLRQQIRNYYGDPNGTGVAANDGNYAKEAESVAARGERYLSRPHRTHGTKAIVLDVDDTTLSTWNYEIFSNWAYNPATNATFVTEQRFPAVFGMVDLVRTAEREGYAVFYLTGRPAAQEDATLGNLTADGIGVDAGYPKPTDLSADEDGLFTKPAVANYPDYLRTACAGDPNGSCTTIHYKSATRRHIESLGYDIVANFGDQYSDLKGGYADRTFKLPNPNYYLP</sequence>
<dbReference type="EMBL" id="JACBZA010000001">
    <property type="protein sequence ID" value="NYH84235.1"/>
    <property type="molecule type" value="Genomic_DNA"/>
</dbReference>
<dbReference type="Proteomes" id="UP000199052">
    <property type="component" value="Unassembled WGS sequence"/>
</dbReference>
<evidence type="ECO:0000313" key="6">
    <source>
        <dbReference type="Proteomes" id="UP000533017"/>
    </source>
</evidence>
<evidence type="ECO:0000313" key="5">
    <source>
        <dbReference type="Proteomes" id="UP000199052"/>
    </source>
</evidence>
<proteinExistence type="predicted"/>
<dbReference type="InterPro" id="IPR023214">
    <property type="entry name" value="HAD_sf"/>
</dbReference>
<keyword evidence="6" id="KW-1185">Reference proteome</keyword>
<dbReference type="STRING" id="504797.SAMN05421678_117134"/>
<dbReference type="RefSeq" id="WP_092888072.1">
    <property type="nucleotide sequence ID" value="NZ_FOOI01000017.1"/>
</dbReference>
<keyword evidence="1 2" id="KW-0732">Signal</keyword>
<gene>
    <name evidence="3" type="ORF">FHR37_003086</name>
    <name evidence="4" type="ORF">SAMN05421678_117134</name>
</gene>
<accession>A0A1I2ZY28</accession>
<evidence type="ECO:0000313" key="4">
    <source>
        <dbReference type="EMBL" id="SFH42714.1"/>
    </source>
</evidence>
<dbReference type="AlphaFoldDB" id="A0A1I2ZY28"/>
<dbReference type="OrthoDB" id="193314at2"/>
<name>A0A1I2ZY28_9ACTN</name>
<dbReference type="InterPro" id="IPR005519">
    <property type="entry name" value="Acid_phosphat_B-like"/>
</dbReference>